<evidence type="ECO:0000313" key="3">
    <source>
        <dbReference type="EMBL" id="TRX74339.1"/>
    </source>
</evidence>
<evidence type="ECO:0000313" key="4">
    <source>
        <dbReference type="Proteomes" id="UP000315235"/>
    </source>
</evidence>
<organism evidence="3 4">
    <name type="scientific">Pseudomonas mangiferae</name>
    <dbReference type="NCBI Taxonomy" id="2593654"/>
    <lineage>
        <taxon>Bacteria</taxon>
        <taxon>Pseudomonadati</taxon>
        <taxon>Pseudomonadota</taxon>
        <taxon>Gammaproteobacteria</taxon>
        <taxon>Pseudomonadales</taxon>
        <taxon>Pseudomonadaceae</taxon>
        <taxon>Pseudomonas</taxon>
    </lineage>
</organism>
<keyword evidence="4" id="KW-1185">Reference proteome</keyword>
<evidence type="ECO:0000256" key="1">
    <source>
        <dbReference type="ARBA" id="ARBA00022801"/>
    </source>
</evidence>
<dbReference type="SUPFAM" id="SSF54637">
    <property type="entry name" value="Thioesterase/thiol ester dehydrase-isomerase"/>
    <property type="match status" value="1"/>
</dbReference>
<dbReference type="InterPro" id="IPR006683">
    <property type="entry name" value="Thioestr_dom"/>
</dbReference>
<dbReference type="Proteomes" id="UP000315235">
    <property type="component" value="Unassembled WGS sequence"/>
</dbReference>
<dbReference type="NCBIfam" id="TIGR00369">
    <property type="entry name" value="unchar_dom_1"/>
    <property type="match status" value="1"/>
</dbReference>
<dbReference type="EMBL" id="VJOY01000008">
    <property type="protein sequence ID" value="TRX74339.1"/>
    <property type="molecule type" value="Genomic_DNA"/>
</dbReference>
<name>A0A553GXX2_9PSED</name>
<dbReference type="PANTHER" id="PTHR43240:SF7">
    <property type="entry name" value="BLR7284 PROTEIN"/>
    <property type="match status" value="1"/>
</dbReference>
<gene>
    <name evidence="3" type="ORF">FM069_12390</name>
</gene>
<proteinExistence type="predicted"/>
<dbReference type="PANTHER" id="PTHR43240">
    <property type="entry name" value="1,4-DIHYDROXY-2-NAPHTHOYL-COA THIOESTERASE 1"/>
    <property type="match status" value="1"/>
</dbReference>
<dbReference type="OrthoDB" id="9813158at2"/>
<dbReference type="GO" id="GO:0061522">
    <property type="term" value="F:1,4-dihydroxy-2-naphthoyl-CoA thioesterase activity"/>
    <property type="evidence" value="ECO:0007669"/>
    <property type="project" value="TreeGrafter"/>
</dbReference>
<dbReference type="InterPro" id="IPR003736">
    <property type="entry name" value="PAAI_dom"/>
</dbReference>
<keyword evidence="1" id="KW-0378">Hydrolase</keyword>
<dbReference type="GO" id="GO:0005829">
    <property type="term" value="C:cytosol"/>
    <property type="evidence" value="ECO:0007669"/>
    <property type="project" value="TreeGrafter"/>
</dbReference>
<evidence type="ECO:0000259" key="2">
    <source>
        <dbReference type="Pfam" id="PF03061"/>
    </source>
</evidence>
<dbReference type="RefSeq" id="WP_143488667.1">
    <property type="nucleotide sequence ID" value="NZ_VJOY01000008.1"/>
</dbReference>
<dbReference type="InterPro" id="IPR029069">
    <property type="entry name" value="HotDog_dom_sf"/>
</dbReference>
<accession>A0A553GXX2</accession>
<comment type="caution">
    <text evidence="3">The sequence shown here is derived from an EMBL/GenBank/DDBJ whole genome shotgun (WGS) entry which is preliminary data.</text>
</comment>
<protein>
    <submittedName>
        <fullName evidence="3">PaaI family thioesterase</fullName>
    </submittedName>
</protein>
<sequence>MNETALLQRAQRFLSAIRHAQVLGLILERIDSTGLVLRLPYAESLIGNPATRVLHGGTITTLMDTACGISTLCVLPTFEICPTLDLRIDYMRPAEPDRDVFGFAESYRVTPHVIFTRGVAYQDDPARPVAQVMGTFMRLGKGARGEDHLQRGIDAGEVSP</sequence>
<reference evidence="3 4" key="1">
    <citation type="submission" date="2019-07" db="EMBL/GenBank/DDBJ databases">
        <title>Pseudomonas mangiferae sp. nov., isolated from bark of mango tree in Thailand.</title>
        <authorList>
            <person name="Srisuk N."/>
            <person name="Anurat P."/>
        </authorList>
    </citation>
    <scope>NUCLEOTIDE SEQUENCE [LARGE SCALE GENOMIC DNA]</scope>
    <source>
        <strain evidence="3 4">DMKU_BBB3-04</strain>
    </source>
</reference>
<dbReference type="CDD" id="cd03443">
    <property type="entry name" value="PaaI_thioesterase"/>
    <property type="match status" value="1"/>
</dbReference>
<dbReference type="Gene3D" id="3.10.129.10">
    <property type="entry name" value="Hotdog Thioesterase"/>
    <property type="match status" value="1"/>
</dbReference>
<feature type="domain" description="Thioesterase" evidence="2">
    <location>
        <begin position="53"/>
        <end position="126"/>
    </location>
</feature>
<dbReference type="AlphaFoldDB" id="A0A553GXX2"/>
<dbReference type="Pfam" id="PF03061">
    <property type="entry name" value="4HBT"/>
    <property type="match status" value="1"/>
</dbReference>